<dbReference type="InterPro" id="IPR006674">
    <property type="entry name" value="HD_domain"/>
</dbReference>
<dbReference type="PROSITE" id="PS51831">
    <property type="entry name" value="HD"/>
    <property type="match status" value="1"/>
</dbReference>
<keyword evidence="4" id="KW-0150">Chloroplast</keyword>
<keyword evidence="7" id="KW-0479">Metal-binding</keyword>
<dbReference type="SMART" id="SM00954">
    <property type="entry name" value="RelA_SpoT"/>
    <property type="match status" value="1"/>
</dbReference>
<evidence type="ECO:0000256" key="10">
    <source>
        <dbReference type="ARBA" id="ARBA00022777"/>
    </source>
</evidence>
<evidence type="ECO:0000256" key="1">
    <source>
        <dbReference type="ARBA" id="ARBA00004229"/>
    </source>
</evidence>
<dbReference type="FunFam" id="1.10.238.10:FF:000287">
    <property type="entry name" value="Probable GTP diphosphokinase CRSH, chloroplastic"/>
    <property type="match status" value="1"/>
</dbReference>
<dbReference type="EMBL" id="JAXIOK010000014">
    <property type="protein sequence ID" value="KAK4755527.1"/>
    <property type="molecule type" value="Genomic_DNA"/>
</dbReference>
<sequence>MELYFAAPNDFSLTKLSPFPTLFRRRAQRVPPSSAAGYGGGTLSLRASVRPLTTALEHAGGKMVVELVGTFNELTERMRGVSLSTSSSRILFKALKMSIPMLQNMGMGPDGRPFLSKALSVAIILADLQMDAEVISAGILRVTLEAGAVSIHEVRDRVGIGTAHLLHESLRVKNFPSKVGILDEESAASLRKFCLTFYDIRAVIVELALKLDTMRNLSYLPKYQQQMVSLEVMKIHAPLAHAAGTKFLSLELEDLAFQYLFPHSYLYVDAWLQSHESGGKPLIEIYKEQLLQSLKNDDVLAALVENISVHGRYKSRYSTMKKLLKDGRRPEDVNDILGLRVILKPKSGTDHSNEVGEMACYRTREIVLSLWREIPHRTKDYIARPKVNGYRSLHMAVNVSESGRTRPLMEIQIRTTEMDMLAAGGIASHSLYKSGLTNPEEAKRLKAIMLAAAELAALRLQDLPSMNHKDINSGHRDRVFQLLDKNGDGRISIEELMEVMEELGASDEDAKEMMQLLDSNSDGSLSSDEFHAFQKQVEMMRSLEDRDDQYRNMLDEKLHVSNITGLIEASKAGSV</sequence>
<protein>
    <recommendedName>
        <fullName evidence="3">GTP diphosphokinase</fullName>
        <ecNumber evidence="3">2.7.6.5</ecNumber>
    </recommendedName>
</protein>
<comment type="subcellular location">
    <subcellularLocation>
        <location evidence="1">Plastid</location>
        <location evidence="1">Chloroplast</location>
    </subcellularLocation>
</comment>
<dbReference type="InterPro" id="IPR002048">
    <property type="entry name" value="EF_hand_dom"/>
</dbReference>
<dbReference type="Proteomes" id="UP001345219">
    <property type="component" value="Chromosome 8"/>
</dbReference>
<gene>
    <name evidence="18" type="ORF">SAY87_009284</name>
</gene>
<keyword evidence="6" id="KW-0808">Transferase</keyword>
<dbReference type="PANTHER" id="PTHR21262:SF12">
    <property type="entry name" value="GTP DIPHOSPHOKINASE CRSH, CHLOROPLASTIC-RELATED"/>
    <property type="match status" value="1"/>
</dbReference>
<evidence type="ECO:0000313" key="18">
    <source>
        <dbReference type="EMBL" id="KAK4755527.1"/>
    </source>
</evidence>
<dbReference type="GO" id="GO:0005525">
    <property type="term" value="F:GTP binding"/>
    <property type="evidence" value="ECO:0007669"/>
    <property type="project" value="UniProtKB-KW"/>
</dbReference>
<dbReference type="GO" id="GO:0005509">
    <property type="term" value="F:calcium ion binding"/>
    <property type="evidence" value="ECO:0007669"/>
    <property type="project" value="InterPro"/>
</dbReference>
<dbReference type="GO" id="GO:0015969">
    <property type="term" value="P:guanosine tetraphosphate metabolic process"/>
    <property type="evidence" value="ECO:0007669"/>
    <property type="project" value="InterPro"/>
</dbReference>
<feature type="domain" description="HD" evidence="17">
    <location>
        <begin position="114"/>
        <end position="214"/>
    </location>
</feature>
<evidence type="ECO:0000256" key="11">
    <source>
        <dbReference type="ARBA" id="ARBA00022837"/>
    </source>
</evidence>
<evidence type="ECO:0000256" key="7">
    <source>
        <dbReference type="ARBA" id="ARBA00022723"/>
    </source>
</evidence>
<dbReference type="SUPFAM" id="SSF109604">
    <property type="entry name" value="HD-domain/PDEase-like"/>
    <property type="match status" value="1"/>
</dbReference>
<dbReference type="Gene3D" id="1.10.238.10">
    <property type="entry name" value="EF-hand"/>
    <property type="match status" value="1"/>
</dbReference>
<dbReference type="InterPro" id="IPR018247">
    <property type="entry name" value="EF_Hand_1_Ca_BS"/>
</dbReference>
<dbReference type="GO" id="GO:0005524">
    <property type="term" value="F:ATP binding"/>
    <property type="evidence" value="ECO:0007669"/>
    <property type="project" value="UniProtKB-KW"/>
</dbReference>
<evidence type="ECO:0000313" key="19">
    <source>
        <dbReference type="Proteomes" id="UP001345219"/>
    </source>
</evidence>
<evidence type="ECO:0000256" key="6">
    <source>
        <dbReference type="ARBA" id="ARBA00022679"/>
    </source>
</evidence>
<dbReference type="InterPro" id="IPR011992">
    <property type="entry name" value="EF-hand-dom_pair"/>
</dbReference>
<dbReference type="EC" id="2.7.6.5" evidence="3"/>
<keyword evidence="9" id="KW-0547">Nucleotide-binding</keyword>
<dbReference type="Pfam" id="PF04607">
    <property type="entry name" value="RelA_SpoT"/>
    <property type="match status" value="1"/>
</dbReference>
<dbReference type="Gene3D" id="3.30.460.10">
    <property type="entry name" value="Beta Polymerase, domain 2"/>
    <property type="match status" value="1"/>
</dbReference>
<reference evidence="18 19" key="1">
    <citation type="journal article" date="2023" name="Hortic Res">
        <title>Pangenome of water caltrop reveals structural variations and asymmetric subgenome divergence after allopolyploidization.</title>
        <authorList>
            <person name="Zhang X."/>
            <person name="Chen Y."/>
            <person name="Wang L."/>
            <person name="Yuan Y."/>
            <person name="Fang M."/>
            <person name="Shi L."/>
            <person name="Lu R."/>
            <person name="Comes H.P."/>
            <person name="Ma Y."/>
            <person name="Chen Y."/>
            <person name="Huang G."/>
            <person name="Zhou Y."/>
            <person name="Zheng Z."/>
            <person name="Qiu Y."/>
        </authorList>
    </citation>
    <scope>NUCLEOTIDE SEQUENCE [LARGE SCALE GENOMIC DNA]</scope>
    <source>
        <tissue evidence="18">Roots</tissue>
    </source>
</reference>
<dbReference type="SUPFAM" id="SSF81301">
    <property type="entry name" value="Nucleotidyltransferase"/>
    <property type="match status" value="1"/>
</dbReference>
<dbReference type="Pfam" id="PF13328">
    <property type="entry name" value="HD_4"/>
    <property type="match status" value="1"/>
</dbReference>
<feature type="domain" description="EF-hand" evidence="16">
    <location>
        <begin position="507"/>
        <end position="540"/>
    </location>
</feature>
<dbReference type="SMART" id="SM00054">
    <property type="entry name" value="EFh"/>
    <property type="match status" value="2"/>
</dbReference>
<keyword evidence="12" id="KW-0067">ATP-binding</keyword>
<evidence type="ECO:0000256" key="5">
    <source>
        <dbReference type="ARBA" id="ARBA00022640"/>
    </source>
</evidence>
<keyword evidence="14" id="KW-0346">Stress response</keyword>
<dbReference type="PROSITE" id="PS00018">
    <property type="entry name" value="EF_HAND_1"/>
    <property type="match status" value="2"/>
</dbReference>
<name>A0AAN7JYG0_9MYRT</name>
<evidence type="ECO:0000256" key="15">
    <source>
        <dbReference type="ARBA" id="ARBA00023134"/>
    </source>
</evidence>
<evidence type="ECO:0000259" key="17">
    <source>
        <dbReference type="PROSITE" id="PS51831"/>
    </source>
</evidence>
<dbReference type="AlphaFoldDB" id="A0AAN7JYG0"/>
<feature type="domain" description="EF-hand" evidence="16">
    <location>
        <begin position="471"/>
        <end position="506"/>
    </location>
</feature>
<evidence type="ECO:0000259" key="16">
    <source>
        <dbReference type="PROSITE" id="PS50222"/>
    </source>
</evidence>
<organism evidence="18 19">
    <name type="scientific">Trapa incisa</name>
    <dbReference type="NCBI Taxonomy" id="236973"/>
    <lineage>
        <taxon>Eukaryota</taxon>
        <taxon>Viridiplantae</taxon>
        <taxon>Streptophyta</taxon>
        <taxon>Embryophyta</taxon>
        <taxon>Tracheophyta</taxon>
        <taxon>Spermatophyta</taxon>
        <taxon>Magnoliopsida</taxon>
        <taxon>eudicotyledons</taxon>
        <taxon>Gunneridae</taxon>
        <taxon>Pentapetalae</taxon>
        <taxon>rosids</taxon>
        <taxon>malvids</taxon>
        <taxon>Myrtales</taxon>
        <taxon>Lythraceae</taxon>
        <taxon>Trapa</taxon>
    </lineage>
</organism>
<comment type="caution">
    <text evidence="18">The sequence shown here is derived from an EMBL/GenBank/DDBJ whole genome shotgun (WGS) entry which is preliminary data.</text>
</comment>
<evidence type="ECO:0000256" key="14">
    <source>
        <dbReference type="ARBA" id="ARBA00023016"/>
    </source>
</evidence>
<evidence type="ECO:0000256" key="3">
    <source>
        <dbReference type="ARBA" id="ARBA00013251"/>
    </source>
</evidence>
<dbReference type="PANTHER" id="PTHR21262">
    <property type="entry name" value="GUANOSINE-3',5'-BIS DIPHOSPHATE 3'-PYROPHOSPHOHYDROLASE"/>
    <property type="match status" value="1"/>
</dbReference>
<keyword evidence="8" id="KW-0677">Repeat</keyword>
<dbReference type="Gene3D" id="1.10.3210.10">
    <property type="entry name" value="Hypothetical protein af1432"/>
    <property type="match status" value="1"/>
</dbReference>
<accession>A0AAN7JYG0</accession>
<evidence type="ECO:0000256" key="12">
    <source>
        <dbReference type="ARBA" id="ARBA00022840"/>
    </source>
</evidence>
<comment type="similarity">
    <text evidence="2">Belongs to the RelA/SpoT family.</text>
</comment>
<keyword evidence="13" id="KW-0809">Transit peptide</keyword>
<dbReference type="CDD" id="cd00051">
    <property type="entry name" value="EFh"/>
    <property type="match status" value="1"/>
</dbReference>
<evidence type="ECO:0000256" key="2">
    <source>
        <dbReference type="ARBA" id="ARBA00007476"/>
    </source>
</evidence>
<keyword evidence="19" id="KW-1185">Reference proteome</keyword>
<dbReference type="GO" id="GO:0009507">
    <property type="term" value="C:chloroplast"/>
    <property type="evidence" value="ECO:0007669"/>
    <property type="project" value="UniProtKB-SubCell"/>
</dbReference>
<evidence type="ECO:0000256" key="13">
    <source>
        <dbReference type="ARBA" id="ARBA00022946"/>
    </source>
</evidence>
<keyword evidence="10" id="KW-0418">Kinase</keyword>
<dbReference type="Pfam" id="PF13499">
    <property type="entry name" value="EF-hand_7"/>
    <property type="match status" value="1"/>
</dbReference>
<evidence type="ECO:0000256" key="4">
    <source>
        <dbReference type="ARBA" id="ARBA00022528"/>
    </source>
</evidence>
<keyword evidence="5" id="KW-0934">Plastid</keyword>
<dbReference type="CDD" id="cd05399">
    <property type="entry name" value="NT_Rel-Spo_like"/>
    <property type="match status" value="1"/>
</dbReference>
<dbReference type="PROSITE" id="PS50222">
    <property type="entry name" value="EF_HAND_2"/>
    <property type="match status" value="2"/>
</dbReference>
<dbReference type="FunFam" id="3.30.460.10:FF:000025">
    <property type="entry name" value="probable GTP diphosphokinase CRSH, chloroplastic"/>
    <property type="match status" value="1"/>
</dbReference>
<dbReference type="InterPro" id="IPR007685">
    <property type="entry name" value="RelA_SpoT"/>
</dbReference>
<dbReference type="SUPFAM" id="SSF47473">
    <property type="entry name" value="EF-hand"/>
    <property type="match status" value="1"/>
</dbReference>
<dbReference type="GO" id="GO:0008728">
    <property type="term" value="F:GTP diphosphokinase activity"/>
    <property type="evidence" value="ECO:0007669"/>
    <property type="project" value="UniProtKB-EC"/>
</dbReference>
<keyword evidence="15" id="KW-0342">GTP-binding</keyword>
<keyword evidence="11" id="KW-0106">Calcium</keyword>
<dbReference type="FunFam" id="1.10.3210.10:FF:000019">
    <property type="entry name" value="Probable GTP diphosphokinase CRSH, chloroplastic"/>
    <property type="match status" value="1"/>
</dbReference>
<proteinExistence type="inferred from homology"/>
<evidence type="ECO:0000256" key="9">
    <source>
        <dbReference type="ARBA" id="ARBA00022741"/>
    </source>
</evidence>
<evidence type="ECO:0000256" key="8">
    <source>
        <dbReference type="ARBA" id="ARBA00022737"/>
    </source>
</evidence>
<dbReference type="InterPro" id="IPR043519">
    <property type="entry name" value="NT_sf"/>
</dbReference>
<dbReference type="GO" id="GO:0016301">
    <property type="term" value="F:kinase activity"/>
    <property type="evidence" value="ECO:0007669"/>
    <property type="project" value="UniProtKB-KW"/>
</dbReference>